<gene>
    <name evidence="1" type="ORF">EBN03_11400</name>
</gene>
<name>A0A3M2L6L0_9NOCA</name>
<comment type="caution">
    <text evidence="1">The sequence shown here is derived from an EMBL/GenBank/DDBJ whole genome shotgun (WGS) entry which is preliminary data.</text>
</comment>
<sequence length="60" mass="6639">MAVEAHSHPVGELTVADAHRVMQLHTECTVEGCRNKRAAYLTLVRAGHLVPDSGRPHWLL</sequence>
<evidence type="ECO:0000313" key="1">
    <source>
        <dbReference type="EMBL" id="RMI32974.1"/>
    </source>
</evidence>
<dbReference type="EMBL" id="RFFH01000004">
    <property type="protein sequence ID" value="RMI32974.1"/>
    <property type="molecule type" value="Genomic_DNA"/>
</dbReference>
<organism evidence="1 2">
    <name type="scientific">Nocardia stercoris</name>
    <dbReference type="NCBI Taxonomy" id="2483361"/>
    <lineage>
        <taxon>Bacteria</taxon>
        <taxon>Bacillati</taxon>
        <taxon>Actinomycetota</taxon>
        <taxon>Actinomycetes</taxon>
        <taxon>Mycobacteriales</taxon>
        <taxon>Nocardiaceae</taxon>
        <taxon>Nocardia</taxon>
    </lineage>
</organism>
<dbReference type="AlphaFoldDB" id="A0A3M2L6L0"/>
<proteinExistence type="predicted"/>
<dbReference type="Proteomes" id="UP000279275">
    <property type="component" value="Unassembled WGS sequence"/>
</dbReference>
<accession>A0A3M2L6L0</accession>
<reference evidence="1 2" key="1">
    <citation type="submission" date="2018-10" db="EMBL/GenBank/DDBJ databases">
        <title>Isolation from cow dung.</title>
        <authorList>
            <person name="Ling L."/>
        </authorList>
    </citation>
    <scope>NUCLEOTIDE SEQUENCE [LARGE SCALE GENOMIC DNA]</scope>
    <source>
        <strain evidence="1 2">NEAU-LL90</strain>
    </source>
</reference>
<dbReference type="OrthoDB" id="4555504at2"/>
<protein>
    <submittedName>
        <fullName evidence="1">Uncharacterized protein</fullName>
    </submittedName>
</protein>
<evidence type="ECO:0000313" key="2">
    <source>
        <dbReference type="Proteomes" id="UP000279275"/>
    </source>
</evidence>
<keyword evidence="2" id="KW-1185">Reference proteome</keyword>